<evidence type="ECO:0000313" key="2">
    <source>
        <dbReference type="EMBL" id="ETO22297.1"/>
    </source>
</evidence>
<dbReference type="EMBL" id="ASPP01010854">
    <property type="protein sequence ID" value="ETO22297.1"/>
    <property type="molecule type" value="Genomic_DNA"/>
</dbReference>
<comment type="caution">
    <text evidence="2">The sequence shown here is derived from an EMBL/GenBank/DDBJ whole genome shotgun (WGS) entry which is preliminary data.</text>
</comment>
<feature type="compositionally biased region" description="Basic and acidic residues" evidence="1">
    <location>
        <begin position="64"/>
        <end position="75"/>
    </location>
</feature>
<protein>
    <submittedName>
        <fullName evidence="2">Uncharacterized protein</fullName>
    </submittedName>
</protein>
<proteinExistence type="predicted"/>
<reference evidence="2 3" key="1">
    <citation type="journal article" date="2013" name="Curr. Biol.">
        <title>The Genome of the Foraminiferan Reticulomyxa filosa.</title>
        <authorList>
            <person name="Glockner G."/>
            <person name="Hulsmann N."/>
            <person name="Schleicher M."/>
            <person name="Noegel A.A."/>
            <person name="Eichinger L."/>
            <person name="Gallinger C."/>
            <person name="Pawlowski J."/>
            <person name="Sierra R."/>
            <person name="Euteneuer U."/>
            <person name="Pillet L."/>
            <person name="Moustafa A."/>
            <person name="Platzer M."/>
            <person name="Groth M."/>
            <person name="Szafranski K."/>
            <person name="Schliwa M."/>
        </authorList>
    </citation>
    <scope>NUCLEOTIDE SEQUENCE [LARGE SCALE GENOMIC DNA]</scope>
</reference>
<keyword evidence="3" id="KW-1185">Reference proteome</keyword>
<organism evidence="2 3">
    <name type="scientific">Reticulomyxa filosa</name>
    <dbReference type="NCBI Taxonomy" id="46433"/>
    <lineage>
        <taxon>Eukaryota</taxon>
        <taxon>Sar</taxon>
        <taxon>Rhizaria</taxon>
        <taxon>Retaria</taxon>
        <taxon>Foraminifera</taxon>
        <taxon>Monothalamids</taxon>
        <taxon>Reticulomyxidae</taxon>
        <taxon>Reticulomyxa</taxon>
    </lineage>
</organism>
<evidence type="ECO:0000313" key="3">
    <source>
        <dbReference type="Proteomes" id="UP000023152"/>
    </source>
</evidence>
<dbReference type="AlphaFoldDB" id="X6NAF6"/>
<sequence length="184" mass="20799">MLEKRSSSQMIREEDPKTEMTASHKPEEENKVAQRIKRLFGKPGLASRDDSKSHVNVVANGRNGNKDDNADHEIKEEDVKRPVKLNTPHTVSITQIKDHNKPGKFGWCIVCGLPANKRFRVLVRMQSKKFGVCTGMATEPLYEKRDNRKVKHGIQGSVANERWAFTVSRIVPRVTENIARGLAS</sequence>
<feature type="region of interest" description="Disordered" evidence="1">
    <location>
        <begin position="1"/>
        <end position="75"/>
    </location>
</feature>
<feature type="compositionally biased region" description="Basic and acidic residues" evidence="1">
    <location>
        <begin position="1"/>
        <end position="32"/>
    </location>
</feature>
<accession>X6NAF6</accession>
<name>X6NAF6_RETFI</name>
<gene>
    <name evidence="2" type="ORF">RFI_14901</name>
</gene>
<dbReference type="Proteomes" id="UP000023152">
    <property type="component" value="Unassembled WGS sequence"/>
</dbReference>
<evidence type="ECO:0000256" key="1">
    <source>
        <dbReference type="SAM" id="MobiDB-lite"/>
    </source>
</evidence>